<reference evidence="1 2" key="1">
    <citation type="submission" date="2019-11" db="EMBL/GenBank/DDBJ databases">
        <title>Whole genome sequence of Oryza granulata.</title>
        <authorList>
            <person name="Li W."/>
        </authorList>
    </citation>
    <scope>NUCLEOTIDE SEQUENCE [LARGE SCALE GENOMIC DNA]</scope>
    <source>
        <strain evidence="2">cv. Menghai</strain>
        <tissue evidence="1">Leaf</tissue>
    </source>
</reference>
<name>A0A6G1FAX7_9ORYZ</name>
<accession>A0A6G1FAX7</accession>
<dbReference type="Proteomes" id="UP000479710">
    <property type="component" value="Unassembled WGS sequence"/>
</dbReference>
<proteinExistence type="predicted"/>
<sequence length="217" mass="23946">MWLSASEQPAQHFHDRHRFTNLGLHSSRRSGLLVSLCSSDGSSSDVYHSTLTGDSSGPYLSLACHQGCYTTRHPSVYTNLPLGVAPAEIAQAIPIYPFLPGYAAVPSRFVLMLAEHGMTLLYALSSSPTALSPLSVHVHPTLLETEDSGDSFHGRHDHYWLHDDDEFYHYSRHRFVYTRAGTRLLLGAARDGAGQHSRLPKDRCMCGPVLARDNVCS</sequence>
<dbReference type="AlphaFoldDB" id="A0A6G1FAX7"/>
<gene>
    <name evidence="1" type="ORF">E2562_022807</name>
</gene>
<protein>
    <submittedName>
        <fullName evidence="1">Uncharacterized protein</fullName>
    </submittedName>
</protein>
<comment type="caution">
    <text evidence="1">The sequence shown here is derived from an EMBL/GenBank/DDBJ whole genome shotgun (WGS) entry which is preliminary data.</text>
</comment>
<organism evidence="1 2">
    <name type="scientific">Oryza meyeriana var. granulata</name>
    <dbReference type="NCBI Taxonomy" id="110450"/>
    <lineage>
        <taxon>Eukaryota</taxon>
        <taxon>Viridiplantae</taxon>
        <taxon>Streptophyta</taxon>
        <taxon>Embryophyta</taxon>
        <taxon>Tracheophyta</taxon>
        <taxon>Spermatophyta</taxon>
        <taxon>Magnoliopsida</taxon>
        <taxon>Liliopsida</taxon>
        <taxon>Poales</taxon>
        <taxon>Poaceae</taxon>
        <taxon>BOP clade</taxon>
        <taxon>Oryzoideae</taxon>
        <taxon>Oryzeae</taxon>
        <taxon>Oryzinae</taxon>
        <taxon>Oryza</taxon>
        <taxon>Oryza meyeriana</taxon>
    </lineage>
</organism>
<evidence type="ECO:0000313" key="2">
    <source>
        <dbReference type="Proteomes" id="UP000479710"/>
    </source>
</evidence>
<evidence type="ECO:0000313" key="1">
    <source>
        <dbReference type="EMBL" id="KAF0934116.1"/>
    </source>
</evidence>
<dbReference type="EMBL" id="SPHZ02000001">
    <property type="protein sequence ID" value="KAF0934116.1"/>
    <property type="molecule type" value="Genomic_DNA"/>
</dbReference>
<keyword evidence="2" id="KW-1185">Reference proteome</keyword>